<dbReference type="InterPro" id="IPR015500">
    <property type="entry name" value="Peptidase_S8_subtilisin-rel"/>
</dbReference>
<dbReference type="Gene3D" id="3.40.50.200">
    <property type="entry name" value="Peptidase S8/S53 domain"/>
    <property type="match status" value="1"/>
</dbReference>
<evidence type="ECO:0000256" key="3">
    <source>
        <dbReference type="ARBA" id="ARBA00022801"/>
    </source>
</evidence>
<feature type="active site" description="Charge relay system" evidence="5">
    <location>
        <position position="412"/>
    </location>
</feature>
<evidence type="ECO:0000259" key="8">
    <source>
        <dbReference type="Pfam" id="PF22148"/>
    </source>
</evidence>
<dbReference type="Proteomes" id="UP000830401">
    <property type="component" value="Chromosome"/>
</dbReference>
<feature type="chain" id="PRO_5046721585" evidence="6">
    <location>
        <begin position="22"/>
        <end position="466"/>
    </location>
</feature>
<keyword evidence="4 5" id="KW-0720">Serine protease</keyword>
<evidence type="ECO:0000313" key="9">
    <source>
        <dbReference type="EMBL" id="UOQ65850.1"/>
    </source>
</evidence>
<dbReference type="InterPro" id="IPR050131">
    <property type="entry name" value="Peptidase_S8_subtilisin-like"/>
</dbReference>
<dbReference type="PRINTS" id="PR00723">
    <property type="entry name" value="SUBTILISIN"/>
</dbReference>
<dbReference type="RefSeq" id="WP_245119831.1">
    <property type="nucleotide sequence ID" value="NZ_CP095061.1"/>
</dbReference>
<evidence type="ECO:0000313" key="10">
    <source>
        <dbReference type="Proteomes" id="UP000830401"/>
    </source>
</evidence>
<protein>
    <submittedName>
        <fullName evidence="9">S8 family serine peptidase</fullName>
    </submittedName>
</protein>
<dbReference type="InterPro" id="IPR036852">
    <property type="entry name" value="Peptidase_S8/S53_dom_sf"/>
</dbReference>
<feature type="signal peptide" evidence="6">
    <location>
        <begin position="1"/>
        <end position="21"/>
    </location>
</feature>
<dbReference type="PROSITE" id="PS51892">
    <property type="entry name" value="SUBTILASE"/>
    <property type="match status" value="1"/>
</dbReference>
<dbReference type="Pfam" id="PF00082">
    <property type="entry name" value="Peptidase_S8"/>
    <property type="match status" value="1"/>
</dbReference>
<feature type="active site" description="Charge relay system" evidence="5">
    <location>
        <position position="242"/>
    </location>
</feature>
<reference evidence="9" key="1">
    <citation type="submission" date="2022-04" db="EMBL/GenBank/DDBJ databases">
        <title>Hymenobacter sp. isolated from the air.</title>
        <authorList>
            <person name="Won M."/>
            <person name="Lee C.-M."/>
            <person name="Woen H.-Y."/>
            <person name="Kwon S.-W."/>
        </authorList>
    </citation>
    <scope>NUCLEOTIDE SEQUENCE</scope>
    <source>
        <strain evidence="9">5420S-77</strain>
    </source>
</reference>
<dbReference type="CDD" id="cd07473">
    <property type="entry name" value="Peptidases_S8_Subtilisin_like"/>
    <property type="match status" value="1"/>
</dbReference>
<name>A0ABY4G4N1_9BACT</name>
<dbReference type="PANTHER" id="PTHR43806:SF11">
    <property type="entry name" value="CEREVISIN-RELATED"/>
    <property type="match status" value="1"/>
</dbReference>
<dbReference type="InterPro" id="IPR023828">
    <property type="entry name" value="Peptidase_S8_Ser-AS"/>
</dbReference>
<dbReference type="InterPro" id="IPR054399">
    <property type="entry name" value="Fervidolysin-like_N_prodom"/>
</dbReference>
<accession>A0ABY4G4N1</accession>
<evidence type="ECO:0000256" key="1">
    <source>
        <dbReference type="ARBA" id="ARBA00011073"/>
    </source>
</evidence>
<sequence length="466" mass="47937">MKSNNSSFTRKSWLAASLVSALALGSCETNLEAPDSGSVAQSDAANAYGESGKDYVANEVLVKFKPGQSETAKNNALARISGRVSEKIFTKAMEKHGDKEGLLVVHTPLAAIEALSKVKDGAEVEFAEPNYIYTHAAASTDPYFTNGSLWGLDAKNTFGSQASTAWAAGHTGSAGVFVGIIDEGVQFDHPDLADQIWTNPFDPIDGVDNDGNGYVDDVHGWDFDGNNNSVYDGTTRGSSDDHGTHVAGTIGAKANNNAGVVGMNWNVTIISTKFLGKRGGTTANAVKAVDYLNDLKSRHNLNIVASNNSWGGGGFSQALSDAVDRANARNILFIAAAGNGGSDGVGDDNDAVASFPSNLPQSNVIAVAAITSTGAKSSFSNYGATTVDIGAPGSGIWSSTAYNIYESYNGTSMATPHVTGAAALYAASHPGSTAAAIKAAILNSATPTPSLAGKCTTGGRLNVSSF</sequence>
<gene>
    <name evidence="9" type="ORF">MUN86_20360</name>
</gene>
<dbReference type="Pfam" id="PF22148">
    <property type="entry name" value="Fervidolysin_NPro-like"/>
    <property type="match status" value="1"/>
</dbReference>
<evidence type="ECO:0000256" key="6">
    <source>
        <dbReference type="SAM" id="SignalP"/>
    </source>
</evidence>
<evidence type="ECO:0000256" key="4">
    <source>
        <dbReference type="ARBA" id="ARBA00022825"/>
    </source>
</evidence>
<dbReference type="PROSITE" id="PS00137">
    <property type="entry name" value="SUBTILASE_HIS"/>
    <property type="match status" value="1"/>
</dbReference>
<evidence type="ECO:0000256" key="2">
    <source>
        <dbReference type="ARBA" id="ARBA00022670"/>
    </source>
</evidence>
<dbReference type="PANTHER" id="PTHR43806">
    <property type="entry name" value="PEPTIDASE S8"/>
    <property type="match status" value="1"/>
</dbReference>
<dbReference type="InterPro" id="IPR034204">
    <property type="entry name" value="PfSUB1-like_cat_dom"/>
</dbReference>
<proteinExistence type="inferred from homology"/>
<dbReference type="InterPro" id="IPR000209">
    <property type="entry name" value="Peptidase_S8/S53_dom"/>
</dbReference>
<feature type="domain" description="Peptidase S8/S53" evidence="7">
    <location>
        <begin position="174"/>
        <end position="447"/>
    </location>
</feature>
<dbReference type="PROSITE" id="PS51257">
    <property type="entry name" value="PROKAR_LIPOPROTEIN"/>
    <property type="match status" value="1"/>
</dbReference>
<feature type="domain" description="Fervidolysin-like N-terminal prodomain" evidence="8">
    <location>
        <begin position="46"/>
        <end position="130"/>
    </location>
</feature>
<evidence type="ECO:0000259" key="7">
    <source>
        <dbReference type="Pfam" id="PF00082"/>
    </source>
</evidence>
<dbReference type="PROSITE" id="PS00138">
    <property type="entry name" value="SUBTILASE_SER"/>
    <property type="match status" value="1"/>
</dbReference>
<keyword evidence="2 5" id="KW-0645">Protease</keyword>
<dbReference type="EMBL" id="CP095061">
    <property type="protein sequence ID" value="UOQ65850.1"/>
    <property type="molecule type" value="Genomic_DNA"/>
</dbReference>
<keyword evidence="6" id="KW-0732">Signal</keyword>
<organism evidence="9 10">
    <name type="scientific">Hymenobacter volaticus</name>
    <dbReference type="NCBI Taxonomy" id="2932254"/>
    <lineage>
        <taxon>Bacteria</taxon>
        <taxon>Pseudomonadati</taxon>
        <taxon>Bacteroidota</taxon>
        <taxon>Cytophagia</taxon>
        <taxon>Cytophagales</taxon>
        <taxon>Hymenobacteraceae</taxon>
        <taxon>Hymenobacter</taxon>
    </lineage>
</organism>
<feature type="active site" description="Charge relay system" evidence="5">
    <location>
        <position position="182"/>
    </location>
</feature>
<keyword evidence="3 5" id="KW-0378">Hydrolase</keyword>
<comment type="similarity">
    <text evidence="1 5">Belongs to the peptidase S8 family.</text>
</comment>
<dbReference type="SUPFAM" id="SSF52743">
    <property type="entry name" value="Subtilisin-like"/>
    <property type="match status" value="1"/>
</dbReference>
<evidence type="ECO:0000256" key="5">
    <source>
        <dbReference type="PROSITE-ProRule" id="PRU01240"/>
    </source>
</evidence>
<keyword evidence="10" id="KW-1185">Reference proteome</keyword>
<dbReference type="InterPro" id="IPR022398">
    <property type="entry name" value="Peptidase_S8_His-AS"/>
</dbReference>